<sequence length="235" mass="25645">MNGTTHKCGGVALATLTVVALGGFKNISIEQGVMLVTGASFGALLPDIDHKGSEVGKKLKPISKFVAKHTEHRGFTHTLVAALIVAILSFGGIYILKNFYTKDITSRVAIGIISGFLIWIALDTALNSMRPKFVHNKKIKKLLDLEYPSLIVLMVLCTIFSNMIYNSLDIFAWGVTVGYISHLLLDMLNPTGVPILYPYSKHRISVANIKTGKHEGIVSAICNIITIFCLIILFT</sequence>
<keyword evidence="1" id="KW-0472">Membrane</keyword>
<feature type="transmembrane region" description="Helical" evidence="1">
    <location>
        <begin position="217"/>
        <end position="234"/>
    </location>
</feature>
<evidence type="ECO:0000256" key="1">
    <source>
        <dbReference type="SAM" id="Phobius"/>
    </source>
</evidence>
<keyword evidence="1" id="KW-1133">Transmembrane helix</keyword>
<keyword evidence="1" id="KW-0812">Transmembrane</keyword>
<dbReference type="KEGG" id="rhom:FRIFI_1054"/>
<proteinExistence type="predicted"/>
<feature type="transmembrane region" description="Helical" evidence="1">
    <location>
        <begin position="147"/>
        <end position="165"/>
    </location>
</feature>
<name>A0A2P2BUD3_9FIRM</name>
<evidence type="ECO:0000313" key="3">
    <source>
        <dbReference type="Proteomes" id="UP000245695"/>
    </source>
</evidence>
<dbReference type="GO" id="GO:0016787">
    <property type="term" value="F:hydrolase activity"/>
    <property type="evidence" value="ECO:0007669"/>
    <property type="project" value="UniProtKB-KW"/>
</dbReference>
<dbReference type="Pfam" id="PF04307">
    <property type="entry name" value="YdjM"/>
    <property type="match status" value="2"/>
</dbReference>
<gene>
    <name evidence="2" type="ORF">FRIFI_1054</name>
</gene>
<keyword evidence="2" id="KW-0378">Hydrolase</keyword>
<dbReference type="PANTHER" id="PTHR35531:SF1">
    <property type="entry name" value="INNER MEMBRANE PROTEIN YBCI-RELATED"/>
    <property type="match status" value="1"/>
</dbReference>
<dbReference type="InterPro" id="IPR007404">
    <property type="entry name" value="YdjM-like"/>
</dbReference>
<dbReference type="EMBL" id="LN650648">
    <property type="protein sequence ID" value="CEI72594.1"/>
    <property type="molecule type" value="Genomic_DNA"/>
</dbReference>
<reference evidence="2 3" key="1">
    <citation type="submission" date="2014-09" db="EMBL/GenBank/DDBJ databases">
        <authorList>
            <person name="Hornung B.V."/>
        </authorList>
    </citation>
    <scope>NUCLEOTIDE SEQUENCE [LARGE SCALE GENOMIC DNA]</scope>
    <source>
        <strain evidence="2 3">FRIFI</strain>
    </source>
</reference>
<keyword evidence="3" id="KW-1185">Reference proteome</keyword>
<dbReference type="RefSeq" id="WP_166505223.1">
    <property type="nucleotide sequence ID" value="NZ_LN650648.1"/>
</dbReference>
<organism evidence="2 3">
    <name type="scientific">Romboutsia hominis</name>
    <dbReference type="NCBI Taxonomy" id="1507512"/>
    <lineage>
        <taxon>Bacteria</taxon>
        <taxon>Bacillati</taxon>
        <taxon>Bacillota</taxon>
        <taxon>Clostridia</taxon>
        <taxon>Peptostreptococcales</taxon>
        <taxon>Peptostreptococcaceae</taxon>
        <taxon>Romboutsia</taxon>
    </lineage>
</organism>
<feature type="transmembrane region" description="Helical" evidence="1">
    <location>
        <begin position="108"/>
        <end position="126"/>
    </location>
</feature>
<feature type="transmembrane region" description="Helical" evidence="1">
    <location>
        <begin position="171"/>
        <end position="197"/>
    </location>
</feature>
<dbReference type="PANTHER" id="PTHR35531">
    <property type="entry name" value="INNER MEMBRANE PROTEIN YBCI-RELATED"/>
    <property type="match status" value="1"/>
</dbReference>
<protein>
    <submittedName>
        <fullName evidence="2">Predicted membrane-bound metal-dependent hydrolase (DUF457)</fullName>
    </submittedName>
</protein>
<accession>A0A2P2BUD3</accession>
<evidence type="ECO:0000313" key="2">
    <source>
        <dbReference type="EMBL" id="CEI72594.1"/>
    </source>
</evidence>
<dbReference type="Proteomes" id="UP000245695">
    <property type="component" value="Chromosome 1"/>
</dbReference>
<feature type="transmembrane region" description="Helical" evidence="1">
    <location>
        <begin position="74"/>
        <end position="96"/>
    </location>
</feature>
<dbReference type="AlphaFoldDB" id="A0A2P2BUD3"/>